<dbReference type="EMBL" id="QXZZ01000004">
    <property type="protein sequence ID" value="RJY51443.1"/>
    <property type="molecule type" value="Genomic_DNA"/>
</dbReference>
<evidence type="ECO:0000256" key="2">
    <source>
        <dbReference type="ARBA" id="ARBA00007362"/>
    </source>
</evidence>
<sequence length="298" mass="33326">MNEINKKGLSTTLLCCLIWGLLPLYWALLNQVSSFSVLSHRIIWSGFWMLVLIIVTGRQQLRIDIQHLRAHLSQFGLLLLAAVLISINWFTYIWAVTNQHVLDTSLGYYINPLLNVLLGILIYKESLLWPQKLSIAIAILGVAIMTVQLGTLPIVSIVLAVSFSLYGAVKKRLTIHPFSSIAFEAWLVTPIALWYLAAIDTTSWTFIENLTLTGLLLIGAGLTTSIPLILFSYGARLLPLNILGFLQYLSPTMGFFLAIFYFGESFGTAQLIAFGCIWVALVLFTLSNQMTTRIKIKK</sequence>
<reference evidence="10 11" key="1">
    <citation type="submission" date="2018-09" db="EMBL/GenBank/DDBJ databases">
        <title>Genome sequence of Veillonella atypica isolated from periodontal Korean patients.</title>
        <authorList>
            <person name="Lee J.-H."/>
            <person name="Moon J.-H."/>
            <person name="Shin S.-Y."/>
        </authorList>
    </citation>
    <scope>NUCLEOTIDE SEQUENCE [LARGE SCALE GENOMIC DNA]</scope>
    <source>
        <strain evidence="10 11">KHUD_V1</strain>
    </source>
</reference>
<evidence type="ECO:0000313" key="10">
    <source>
        <dbReference type="EMBL" id="RJY51443.1"/>
    </source>
</evidence>
<dbReference type="SUPFAM" id="SSF103481">
    <property type="entry name" value="Multidrug resistance efflux transporter EmrE"/>
    <property type="match status" value="2"/>
</dbReference>
<evidence type="ECO:0000259" key="9">
    <source>
        <dbReference type="Pfam" id="PF00892"/>
    </source>
</evidence>
<organism evidence="10 11">
    <name type="scientific">Veillonella atypica</name>
    <dbReference type="NCBI Taxonomy" id="39777"/>
    <lineage>
        <taxon>Bacteria</taxon>
        <taxon>Bacillati</taxon>
        <taxon>Bacillota</taxon>
        <taxon>Negativicutes</taxon>
        <taxon>Veillonellales</taxon>
        <taxon>Veillonellaceae</taxon>
        <taxon>Veillonella</taxon>
    </lineage>
</organism>
<feature type="transmembrane region" description="Helical" evidence="8">
    <location>
        <begin position="181"/>
        <end position="198"/>
    </location>
</feature>
<dbReference type="AlphaFoldDB" id="A0A3A6WG83"/>
<name>A0A3A6WG83_9FIRM</name>
<evidence type="ECO:0000256" key="4">
    <source>
        <dbReference type="ARBA" id="ARBA00022475"/>
    </source>
</evidence>
<dbReference type="GO" id="GO:0005886">
    <property type="term" value="C:plasma membrane"/>
    <property type="evidence" value="ECO:0007669"/>
    <property type="project" value="UniProtKB-SubCell"/>
</dbReference>
<keyword evidence="6 8" id="KW-1133">Transmembrane helix</keyword>
<feature type="transmembrane region" description="Helical" evidence="8">
    <location>
        <begin position="130"/>
        <end position="147"/>
    </location>
</feature>
<keyword evidence="7 8" id="KW-0472">Membrane</keyword>
<keyword evidence="3" id="KW-0813">Transport</keyword>
<dbReference type="InterPro" id="IPR000620">
    <property type="entry name" value="EamA_dom"/>
</dbReference>
<feature type="transmembrane region" description="Helical" evidence="8">
    <location>
        <begin position="245"/>
        <end position="263"/>
    </location>
</feature>
<feature type="transmembrane region" description="Helical" evidence="8">
    <location>
        <begin position="106"/>
        <end position="123"/>
    </location>
</feature>
<evidence type="ECO:0000256" key="6">
    <source>
        <dbReference type="ARBA" id="ARBA00022989"/>
    </source>
</evidence>
<accession>A0A3A6WG83</accession>
<evidence type="ECO:0000256" key="1">
    <source>
        <dbReference type="ARBA" id="ARBA00004651"/>
    </source>
</evidence>
<keyword evidence="4" id="KW-1003">Cell membrane</keyword>
<evidence type="ECO:0000313" key="11">
    <source>
        <dbReference type="Proteomes" id="UP000277803"/>
    </source>
</evidence>
<feature type="transmembrane region" description="Helical" evidence="8">
    <location>
        <begin position="75"/>
        <end position="94"/>
    </location>
</feature>
<dbReference type="InterPro" id="IPR004626">
    <property type="entry name" value="RarD"/>
</dbReference>
<dbReference type="RefSeq" id="WP_119982042.1">
    <property type="nucleotide sequence ID" value="NZ_QXZZ01000004.1"/>
</dbReference>
<comment type="similarity">
    <text evidence="2">Belongs to the EamA transporter family.</text>
</comment>
<feature type="transmembrane region" description="Helical" evidence="8">
    <location>
        <begin position="35"/>
        <end position="55"/>
    </location>
</feature>
<comment type="subcellular location">
    <subcellularLocation>
        <location evidence="1">Cell membrane</location>
        <topology evidence="1">Multi-pass membrane protein</topology>
    </subcellularLocation>
</comment>
<proteinExistence type="inferred from homology"/>
<feature type="domain" description="EamA" evidence="9">
    <location>
        <begin position="7"/>
        <end position="146"/>
    </location>
</feature>
<dbReference type="InterPro" id="IPR037185">
    <property type="entry name" value="EmrE-like"/>
</dbReference>
<dbReference type="Pfam" id="PF00892">
    <property type="entry name" value="EamA"/>
    <property type="match status" value="1"/>
</dbReference>
<comment type="caution">
    <text evidence="10">The sequence shown here is derived from an EMBL/GenBank/DDBJ whole genome shotgun (WGS) entry which is preliminary data.</text>
</comment>
<protein>
    <submittedName>
        <fullName evidence="10">EamA family transporter RarD</fullName>
    </submittedName>
</protein>
<dbReference type="PANTHER" id="PTHR22911:SF137">
    <property type="entry name" value="SOLUTE CARRIER FAMILY 35 MEMBER G2-RELATED"/>
    <property type="match status" value="1"/>
</dbReference>
<evidence type="ECO:0000256" key="7">
    <source>
        <dbReference type="ARBA" id="ARBA00023136"/>
    </source>
</evidence>
<keyword evidence="5 8" id="KW-0812">Transmembrane</keyword>
<evidence type="ECO:0000256" key="5">
    <source>
        <dbReference type="ARBA" id="ARBA00022692"/>
    </source>
</evidence>
<evidence type="ECO:0000256" key="3">
    <source>
        <dbReference type="ARBA" id="ARBA00022448"/>
    </source>
</evidence>
<dbReference type="PANTHER" id="PTHR22911">
    <property type="entry name" value="ACYL-MALONYL CONDENSING ENZYME-RELATED"/>
    <property type="match status" value="1"/>
</dbReference>
<feature type="transmembrane region" description="Helical" evidence="8">
    <location>
        <begin position="210"/>
        <end position="233"/>
    </location>
</feature>
<feature type="transmembrane region" description="Helical" evidence="8">
    <location>
        <begin position="269"/>
        <end position="288"/>
    </location>
</feature>
<dbReference type="NCBIfam" id="TIGR00688">
    <property type="entry name" value="rarD"/>
    <property type="match status" value="1"/>
</dbReference>
<feature type="transmembrane region" description="Helical" evidence="8">
    <location>
        <begin position="12"/>
        <end position="29"/>
    </location>
</feature>
<evidence type="ECO:0000256" key="8">
    <source>
        <dbReference type="SAM" id="Phobius"/>
    </source>
</evidence>
<dbReference type="Proteomes" id="UP000277803">
    <property type="component" value="Unassembled WGS sequence"/>
</dbReference>
<gene>
    <name evidence="10" type="primary">rarD</name>
    <name evidence="10" type="ORF">D2965_00765</name>
</gene>